<dbReference type="InterPro" id="IPR021109">
    <property type="entry name" value="Peptidase_aspartic_dom_sf"/>
</dbReference>
<feature type="compositionally biased region" description="Polar residues" evidence="1">
    <location>
        <begin position="366"/>
        <end position="383"/>
    </location>
</feature>
<dbReference type="EMBL" id="JABEZW010229713">
    <property type="protein sequence ID" value="MBA0789647.1"/>
    <property type="molecule type" value="Genomic_DNA"/>
</dbReference>
<comment type="caution">
    <text evidence="2">The sequence shown here is derived from an EMBL/GenBank/DDBJ whole genome shotgun (WGS) entry which is preliminary data.</text>
</comment>
<dbReference type="Gene3D" id="2.40.70.10">
    <property type="entry name" value="Acid Proteases"/>
    <property type="match status" value="1"/>
</dbReference>
<feature type="compositionally biased region" description="Acidic residues" evidence="1">
    <location>
        <begin position="423"/>
        <end position="440"/>
    </location>
</feature>
<gene>
    <name evidence="2" type="ORF">Gotri_028142</name>
</gene>
<feature type="region of interest" description="Disordered" evidence="1">
    <location>
        <begin position="41"/>
        <end position="74"/>
    </location>
</feature>
<evidence type="ECO:0000313" key="3">
    <source>
        <dbReference type="Proteomes" id="UP000593568"/>
    </source>
</evidence>
<accession>A0A7J9FWD2</accession>
<protein>
    <submittedName>
        <fullName evidence="2">Uncharacterized protein</fullName>
    </submittedName>
</protein>
<dbReference type="AlphaFoldDB" id="A0A7J9FWD2"/>
<organism evidence="2 3">
    <name type="scientific">Gossypium trilobum</name>
    <dbReference type="NCBI Taxonomy" id="34281"/>
    <lineage>
        <taxon>Eukaryota</taxon>
        <taxon>Viridiplantae</taxon>
        <taxon>Streptophyta</taxon>
        <taxon>Embryophyta</taxon>
        <taxon>Tracheophyta</taxon>
        <taxon>Spermatophyta</taxon>
        <taxon>Magnoliopsida</taxon>
        <taxon>eudicotyledons</taxon>
        <taxon>Gunneridae</taxon>
        <taxon>Pentapetalae</taxon>
        <taxon>rosids</taxon>
        <taxon>malvids</taxon>
        <taxon>Malvales</taxon>
        <taxon>Malvaceae</taxon>
        <taxon>Malvoideae</taxon>
        <taxon>Gossypium</taxon>
    </lineage>
</organism>
<reference evidence="2 3" key="1">
    <citation type="journal article" date="2019" name="Genome Biol. Evol.">
        <title>Insights into the evolution of the New World diploid cottons (Gossypium, subgenus Houzingenia) based on genome sequencing.</title>
        <authorList>
            <person name="Grover C.E."/>
            <person name="Arick M.A. 2nd"/>
            <person name="Thrash A."/>
            <person name="Conover J.L."/>
            <person name="Sanders W.S."/>
            <person name="Peterson D.G."/>
            <person name="Frelichowski J.E."/>
            <person name="Scheffler J.A."/>
            <person name="Scheffler B.E."/>
            <person name="Wendel J.F."/>
        </authorList>
    </citation>
    <scope>NUCLEOTIDE SEQUENCE [LARGE SCALE GENOMIC DNA]</scope>
    <source>
        <strain evidence="2">8</strain>
        <tissue evidence="2">Leaf</tissue>
    </source>
</reference>
<proteinExistence type="predicted"/>
<feature type="region of interest" description="Disordered" evidence="1">
    <location>
        <begin position="361"/>
        <end position="440"/>
    </location>
</feature>
<name>A0A7J9FWD2_9ROSI</name>
<evidence type="ECO:0000256" key="1">
    <source>
        <dbReference type="SAM" id="MobiDB-lite"/>
    </source>
</evidence>
<evidence type="ECO:0000313" key="2">
    <source>
        <dbReference type="EMBL" id="MBA0789647.1"/>
    </source>
</evidence>
<dbReference type="Proteomes" id="UP000593568">
    <property type="component" value="Unassembled WGS sequence"/>
</dbReference>
<feature type="compositionally biased region" description="Basic and acidic residues" evidence="1">
    <location>
        <begin position="408"/>
        <end position="422"/>
    </location>
</feature>
<dbReference type="PANTHER" id="PTHR33067">
    <property type="entry name" value="RNA-DIRECTED DNA POLYMERASE-RELATED"/>
    <property type="match status" value="1"/>
</dbReference>
<sequence>MRMVVKLVQSKCTNSTKTCTKLEDQMSQLMIMMGDIKRQIGTDIPSSTENNSRTEGKEHVKERPLEAEDEPKSEEVITPIVEPKKEITKDYAIAKIPFTSRLEEKQKRDGDEALYGLGASINLMSLSIFENLGLGELKNTQITLQLVERSSVHPKGVLKDVLVKVRSFIILTDFLVLDFEEDREILILLGRPFLPTSRSSIDLENNELTMKINGEIETFKCGHQLSEEGRRKSREHCKELFISNPLELRDILPLTLTSRKNKCKERDKQKKVEWYDRVPKDIVVVLVIQEFYASLLDQESRNTEGHMWEIVLVCGKEVQVTPQIICDFYNAPHYEKDFINEIDLEYFRDIDRDNIIKEWNKHQKETTATPASSQRKAKSTAQQEEFARQKNIRVPNYTLNMFGSTQPKQEEKAHEREEKGKDEEEEEEEGDDEMDFEEDD</sequence>
<feature type="compositionally biased region" description="Basic and acidic residues" evidence="1">
    <location>
        <begin position="52"/>
        <end position="66"/>
    </location>
</feature>
<dbReference type="PANTHER" id="PTHR33067:SF9">
    <property type="entry name" value="RNA-DIRECTED DNA POLYMERASE"/>
    <property type="match status" value="1"/>
</dbReference>
<feature type="compositionally biased region" description="Polar residues" evidence="1">
    <location>
        <begin position="397"/>
        <end position="407"/>
    </location>
</feature>
<keyword evidence="3" id="KW-1185">Reference proteome</keyword>
<dbReference type="CDD" id="cd00303">
    <property type="entry name" value="retropepsin_like"/>
    <property type="match status" value="1"/>
</dbReference>